<feature type="non-terminal residue" evidence="1">
    <location>
        <position position="1"/>
    </location>
</feature>
<reference evidence="1" key="1">
    <citation type="submission" date="2021-02" db="EMBL/GenBank/DDBJ databases">
        <authorList>
            <person name="Nowell W R."/>
        </authorList>
    </citation>
    <scope>NUCLEOTIDE SEQUENCE</scope>
</reference>
<protein>
    <submittedName>
        <fullName evidence="1">Uncharacterized protein</fullName>
    </submittedName>
</protein>
<proteinExistence type="predicted"/>
<evidence type="ECO:0000313" key="2">
    <source>
        <dbReference type="Proteomes" id="UP000663844"/>
    </source>
</evidence>
<organism evidence="1 2">
    <name type="scientific">Adineta steineri</name>
    <dbReference type="NCBI Taxonomy" id="433720"/>
    <lineage>
        <taxon>Eukaryota</taxon>
        <taxon>Metazoa</taxon>
        <taxon>Spiralia</taxon>
        <taxon>Gnathifera</taxon>
        <taxon>Rotifera</taxon>
        <taxon>Eurotatoria</taxon>
        <taxon>Bdelloidea</taxon>
        <taxon>Adinetida</taxon>
        <taxon>Adinetidae</taxon>
        <taxon>Adineta</taxon>
    </lineage>
</organism>
<dbReference type="Proteomes" id="UP000663844">
    <property type="component" value="Unassembled WGS sequence"/>
</dbReference>
<evidence type="ECO:0000313" key="1">
    <source>
        <dbReference type="EMBL" id="CAF4209283.1"/>
    </source>
</evidence>
<accession>A0A820CLZ1</accession>
<sequence length="29" mass="3419">MNHIHLRCAVGCPVIVEFELRRSSKYMTK</sequence>
<gene>
    <name evidence="1" type="ORF">OXD698_LOCUS41276</name>
</gene>
<name>A0A820CLZ1_9BILA</name>
<dbReference type="AlphaFoldDB" id="A0A820CLZ1"/>
<dbReference type="EMBL" id="CAJOAZ010009757">
    <property type="protein sequence ID" value="CAF4209283.1"/>
    <property type="molecule type" value="Genomic_DNA"/>
</dbReference>
<comment type="caution">
    <text evidence="1">The sequence shown here is derived from an EMBL/GenBank/DDBJ whole genome shotgun (WGS) entry which is preliminary data.</text>
</comment>